<dbReference type="InterPro" id="IPR003583">
    <property type="entry name" value="Hlx-hairpin-Hlx_DNA-bd_motif"/>
</dbReference>
<feature type="domain" description="Helix-hairpin-helix DNA-binding motif class 1" evidence="3">
    <location>
        <begin position="233"/>
        <end position="252"/>
    </location>
</feature>
<evidence type="ECO:0000313" key="4">
    <source>
        <dbReference type="EMBL" id="GAA1966950.1"/>
    </source>
</evidence>
<feature type="region of interest" description="Disordered" evidence="1">
    <location>
        <begin position="67"/>
        <end position="99"/>
    </location>
</feature>
<dbReference type="Gene3D" id="1.10.150.280">
    <property type="entry name" value="AF1531-like domain"/>
    <property type="match status" value="1"/>
</dbReference>
<accession>A0ABP5CU21</accession>
<evidence type="ECO:0000313" key="5">
    <source>
        <dbReference type="Proteomes" id="UP001499954"/>
    </source>
</evidence>
<proteinExistence type="predicted"/>
<dbReference type="RefSeq" id="WP_157414355.1">
    <property type="nucleotide sequence ID" value="NZ_BAAAMK010000011.1"/>
</dbReference>
<dbReference type="Pfam" id="PF10531">
    <property type="entry name" value="SLBB"/>
    <property type="match status" value="1"/>
</dbReference>
<protein>
    <recommendedName>
        <fullName evidence="3">Helix-hairpin-helix DNA-binding motif class 1 domain-containing protein</fullName>
    </recommendedName>
</protein>
<evidence type="ECO:0000256" key="2">
    <source>
        <dbReference type="SAM" id="Phobius"/>
    </source>
</evidence>
<feature type="transmembrane region" description="Helical" evidence="2">
    <location>
        <begin position="34"/>
        <end position="56"/>
    </location>
</feature>
<name>A0ABP5CU21_9MICO</name>
<dbReference type="PANTHER" id="PTHR21180:SF32">
    <property type="entry name" value="ENDONUCLEASE_EXONUCLEASE_PHOSPHATASE FAMILY DOMAIN-CONTAINING PROTEIN 1"/>
    <property type="match status" value="1"/>
</dbReference>
<dbReference type="EMBL" id="BAAAMK010000011">
    <property type="protein sequence ID" value="GAA1966950.1"/>
    <property type="molecule type" value="Genomic_DNA"/>
</dbReference>
<keyword evidence="2" id="KW-0812">Transmembrane</keyword>
<dbReference type="SMART" id="SM00278">
    <property type="entry name" value="HhH1"/>
    <property type="match status" value="2"/>
</dbReference>
<gene>
    <name evidence="4" type="ORF">GCM10009717_37340</name>
</gene>
<evidence type="ECO:0000256" key="1">
    <source>
        <dbReference type="SAM" id="MobiDB-lite"/>
    </source>
</evidence>
<sequence length="255" mass="24038">MPAEPLDAPSAPVPRDALDALDPAARRAGPRVRIAVGAAVVLFVAAVALAAVVSFASGGGGAQEVIGGSGGPSGANGSADSPNGGVSGDGPNGADAADGTVGEPLPLLVHVLGAVASPGLVELDQGARVVDAVAAAGGFTADADPAGVNLARPVVDGEQLRVFAIGEVPAAAAGGGAGAGGGGAGGGAAASDGLVHLNTAGVAELDTLPRIGPALAQRILDYREANGAFTSVDQLMDVTGIGDAVFAGLAELVAL</sequence>
<organism evidence="4 5">
    <name type="scientific">Agromyces allii</name>
    <dbReference type="NCBI Taxonomy" id="393607"/>
    <lineage>
        <taxon>Bacteria</taxon>
        <taxon>Bacillati</taxon>
        <taxon>Actinomycetota</taxon>
        <taxon>Actinomycetes</taxon>
        <taxon>Micrococcales</taxon>
        <taxon>Microbacteriaceae</taxon>
        <taxon>Agromyces</taxon>
    </lineage>
</organism>
<dbReference type="Gene3D" id="3.10.560.10">
    <property type="entry name" value="Outer membrane lipoprotein wza domain like"/>
    <property type="match status" value="1"/>
</dbReference>
<keyword evidence="2" id="KW-0472">Membrane</keyword>
<reference evidence="5" key="1">
    <citation type="journal article" date="2019" name="Int. J. Syst. Evol. Microbiol.">
        <title>The Global Catalogue of Microorganisms (GCM) 10K type strain sequencing project: providing services to taxonomists for standard genome sequencing and annotation.</title>
        <authorList>
            <consortium name="The Broad Institute Genomics Platform"/>
            <consortium name="The Broad Institute Genome Sequencing Center for Infectious Disease"/>
            <person name="Wu L."/>
            <person name="Ma J."/>
        </authorList>
    </citation>
    <scope>NUCLEOTIDE SEQUENCE [LARGE SCALE GENOMIC DNA]</scope>
    <source>
        <strain evidence="5">JCM 13584</strain>
    </source>
</reference>
<dbReference type="Pfam" id="PF12836">
    <property type="entry name" value="HHH_3"/>
    <property type="match status" value="1"/>
</dbReference>
<keyword evidence="2" id="KW-1133">Transmembrane helix</keyword>
<feature type="domain" description="Helix-hairpin-helix DNA-binding motif class 1" evidence="3">
    <location>
        <begin position="203"/>
        <end position="222"/>
    </location>
</feature>
<dbReference type="InterPro" id="IPR019554">
    <property type="entry name" value="Soluble_ligand-bd"/>
</dbReference>
<evidence type="ECO:0000259" key="3">
    <source>
        <dbReference type="SMART" id="SM00278"/>
    </source>
</evidence>
<dbReference type="PANTHER" id="PTHR21180">
    <property type="entry name" value="ENDONUCLEASE/EXONUCLEASE/PHOSPHATASE FAMILY DOMAIN-CONTAINING PROTEIN 1"/>
    <property type="match status" value="1"/>
</dbReference>
<dbReference type="SUPFAM" id="SSF47781">
    <property type="entry name" value="RuvA domain 2-like"/>
    <property type="match status" value="1"/>
</dbReference>
<comment type="caution">
    <text evidence="4">The sequence shown here is derived from an EMBL/GenBank/DDBJ whole genome shotgun (WGS) entry which is preliminary data.</text>
</comment>
<dbReference type="InterPro" id="IPR051675">
    <property type="entry name" value="Endo/Exo/Phosphatase_dom_1"/>
</dbReference>
<dbReference type="InterPro" id="IPR010994">
    <property type="entry name" value="RuvA_2-like"/>
</dbReference>
<dbReference type="Proteomes" id="UP001499954">
    <property type="component" value="Unassembled WGS sequence"/>
</dbReference>
<keyword evidence="5" id="KW-1185">Reference proteome</keyword>